<dbReference type="EMBL" id="FOUE01000003">
    <property type="protein sequence ID" value="SFM41618.1"/>
    <property type="molecule type" value="Genomic_DNA"/>
</dbReference>
<dbReference type="GO" id="GO:0008270">
    <property type="term" value="F:zinc ion binding"/>
    <property type="evidence" value="ECO:0007669"/>
    <property type="project" value="UniProtKB-UniRule"/>
</dbReference>
<dbReference type="RefSeq" id="WP_092022982.1">
    <property type="nucleotide sequence ID" value="NZ_FOUE01000003.1"/>
</dbReference>
<dbReference type="AlphaFoldDB" id="A0A1I4QNC5"/>
<protein>
    <recommendedName>
        <fullName evidence="3">DNA gyrase inhibitor YacG</fullName>
    </recommendedName>
</protein>
<dbReference type="NCBIfam" id="NF001638">
    <property type="entry name" value="PRK00418.1"/>
    <property type="match status" value="1"/>
</dbReference>
<reference evidence="5" key="1">
    <citation type="submission" date="2016-10" db="EMBL/GenBank/DDBJ databases">
        <authorList>
            <person name="Varghese N."/>
            <person name="Submissions S."/>
        </authorList>
    </citation>
    <scope>NUCLEOTIDE SEQUENCE [LARGE SCALE GENOMIC DNA]</scope>
    <source>
        <strain evidence="5">CGMCC 1.7061</strain>
    </source>
</reference>
<feature type="binding site" evidence="3">
    <location>
        <position position="5"/>
    </location>
    <ligand>
        <name>Zn(2+)</name>
        <dbReference type="ChEBI" id="CHEBI:29105"/>
    </ligand>
</feature>
<proteinExistence type="inferred from homology"/>
<comment type="function">
    <text evidence="3">Inhibits all the catalytic activities of DNA gyrase by preventing its interaction with DNA. Acts by binding directly to the C-terminal domain of GyrB, which probably disrupts DNA binding by the gyrase.</text>
</comment>
<feature type="binding site" evidence="3">
    <location>
        <position position="24"/>
    </location>
    <ligand>
        <name>Zn(2+)</name>
        <dbReference type="ChEBI" id="CHEBI:29105"/>
    </ligand>
</feature>
<dbReference type="GO" id="GO:0006355">
    <property type="term" value="P:regulation of DNA-templated transcription"/>
    <property type="evidence" value="ECO:0007669"/>
    <property type="project" value="InterPro"/>
</dbReference>
<comment type="similarity">
    <text evidence="3">Belongs to the DNA gyrase inhibitor YacG family.</text>
</comment>
<dbReference type="PANTHER" id="PTHR36150">
    <property type="entry name" value="DNA GYRASE INHIBITOR YACG"/>
    <property type="match status" value="1"/>
</dbReference>
<comment type="subunit">
    <text evidence="3">Interacts with GyrB.</text>
</comment>
<dbReference type="InterPro" id="IPR005584">
    <property type="entry name" value="DNA_gyrase_inhibitor_YacG"/>
</dbReference>
<evidence type="ECO:0000313" key="4">
    <source>
        <dbReference type="EMBL" id="SFM41618.1"/>
    </source>
</evidence>
<dbReference type="PANTHER" id="PTHR36150:SF1">
    <property type="entry name" value="DNA GYRASE INHIBITOR YACG"/>
    <property type="match status" value="1"/>
</dbReference>
<evidence type="ECO:0000313" key="5">
    <source>
        <dbReference type="Proteomes" id="UP000198519"/>
    </source>
</evidence>
<dbReference type="SUPFAM" id="SSF57716">
    <property type="entry name" value="Glucocorticoid receptor-like (DNA-binding domain)"/>
    <property type="match status" value="1"/>
</dbReference>
<comment type="cofactor">
    <cofactor evidence="3">
        <name>Zn(2+)</name>
        <dbReference type="ChEBI" id="CHEBI:29105"/>
    </cofactor>
    <text evidence="3">Binds 1 zinc ion.</text>
</comment>
<dbReference type="OrthoDB" id="9809663at2"/>
<dbReference type="Pfam" id="PF03884">
    <property type="entry name" value="YacG"/>
    <property type="match status" value="1"/>
</dbReference>
<dbReference type="Gene3D" id="3.30.50.10">
    <property type="entry name" value="Erythroid Transcription Factor GATA-1, subunit A"/>
    <property type="match status" value="1"/>
</dbReference>
<dbReference type="GO" id="GO:0008657">
    <property type="term" value="F:DNA topoisomerase type II (double strand cut, ATP-hydrolyzing) inhibitor activity"/>
    <property type="evidence" value="ECO:0007669"/>
    <property type="project" value="UniProtKB-UniRule"/>
</dbReference>
<organism evidence="4 5">
    <name type="scientific">Marinobacter zhejiangensis</name>
    <dbReference type="NCBI Taxonomy" id="488535"/>
    <lineage>
        <taxon>Bacteria</taxon>
        <taxon>Pseudomonadati</taxon>
        <taxon>Pseudomonadota</taxon>
        <taxon>Gammaproteobacteria</taxon>
        <taxon>Pseudomonadales</taxon>
        <taxon>Marinobacteraceae</taxon>
        <taxon>Marinobacter</taxon>
    </lineage>
</organism>
<name>A0A1I4QNC5_9GAMM</name>
<evidence type="ECO:0000256" key="1">
    <source>
        <dbReference type="ARBA" id="ARBA00022723"/>
    </source>
</evidence>
<evidence type="ECO:0000256" key="2">
    <source>
        <dbReference type="ARBA" id="ARBA00022833"/>
    </source>
</evidence>
<feature type="binding site" evidence="3">
    <location>
        <position position="28"/>
    </location>
    <ligand>
        <name>Zn(2+)</name>
        <dbReference type="ChEBI" id="CHEBI:29105"/>
    </ligand>
</feature>
<sequence>MQVECPTCKKSLEWDEANPYRPFCSERCKLIDLGAWANEEYRVPAENVDPSDLDQGGHNETHH</sequence>
<evidence type="ECO:0000256" key="3">
    <source>
        <dbReference type="HAMAP-Rule" id="MF_00649"/>
    </source>
</evidence>
<accession>A0A1I4QNC5</accession>
<gene>
    <name evidence="3" type="primary">yacG</name>
    <name evidence="4" type="ORF">SAMN04487963_2488</name>
</gene>
<feature type="binding site" evidence="3">
    <location>
        <position position="8"/>
    </location>
    <ligand>
        <name>Zn(2+)</name>
        <dbReference type="ChEBI" id="CHEBI:29105"/>
    </ligand>
</feature>
<keyword evidence="5" id="KW-1185">Reference proteome</keyword>
<dbReference type="HAMAP" id="MF_00649">
    <property type="entry name" value="DNA_gyrase_inhibitor_YacG"/>
    <property type="match status" value="1"/>
</dbReference>
<dbReference type="STRING" id="488535.SAMN04487963_2488"/>
<keyword evidence="2 3" id="KW-0862">Zinc</keyword>
<dbReference type="InterPro" id="IPR013088">
    <property type="entry name" value="Znf_NHR/GATA"/>
</dbReference>
<dbReference type="Proteomes" id="UP000198519">
    <property type="component" value="Unassembled WGS sequence"/>
</dbReference>
<keyword evidence="1 3" id="KW-0479">Metal-binding</keyword>